<gene>
    <name evidence="1" type="ORF">TT172_LOCUS8503</name>
</gene>
<evidence type="ECO:0000313" key="2">
    <source>
        <dbReference type="Proteomes" id="UP000289323"/>
    </source>
</evidence>
<sequence>MAMSMSSLEGNRSSIWEPLLLPVLYDETSRLKAAVRSHIPVMP</sequence>
<name>A0A3S4F3D4_9PEZI</name>
<dbReference type="EMBL" id="OUUZ01000016">
    <property type="protein sequence ID" value="SPQ26084.1"/>
    <property type="molecule type" value="Genomic_DNA"/>
</dbReference>
<dbReference type="AlphaFoldDB" id="A0A3S4F3D4"/>
<dbReference type="Proteomes" id="UP000289323">
    <property type="component" value="Unassembled WGS sequence"/>
</dbReference>
<proteinExistence type="predicted"/>
<reference evidence="1 2" key="1">
    <citation type="submission" date="2018-04" db="EMBL/GenBank/DDBJ databases">
        <authorList>
            <person name="Huttner S."/>
            <person name="Dainat J."/>
        </authorList>
    </citation>
    <scope>NUCLEOTIDE SEQUENCE [LARGE SCALE GENOMIC DNA]</scope>
</reference>
<evidence type="ECO:0000313" key="1">
    <source>
        <dbReference type="EMBL" id="SPQ26084.1"/>
    </source>
</evidence>
<accession>A0A3S4F3D4</accession>
<protein>
    <submittedName>
        <fullName evidence="1">A15bc24c-71a1-4a50-a794-a82c2da2d263</fullName>
    </submittedName>
</protein>
<organism evidence="1 2">
    <name type="scientific">Thermothielavioides terrestris</name>
    <dbReference type="NCBI Taxonomy" id="2587410"/>
    <lineage>
        <taxon>Eukaryota</taxon>
        <taxon>Fungi</taxon>
        <taxon>Dikarya</taxon>
        <taxon>Ascomycota</taxon>
        <taxon>Pezizomycotina</taxon>
        <taxon>Sordariomycetes</taxon>
        <taxon>Sordariomycetidae</taxon>
        <taxon>Sordariales</taxon>
        <taxon>Chaetomiaceae</taxon>
        <taxon>Thermothielavioides</taxon>
    </lineage>
</organism>